<gene>
    <name evidence="2" type="ORF">EV186_104784</name>
</gene>
<dbReference type="OrthoDB" id="458118at2"/>
<evidence type="ECO:0000259" key="1">
    <source>
        <dbReference type="SMART" id="SM00860"/>
    </source>
</evidence>
<dbReference type="InterPro" id="IPR018958">
    <property type="entry name" value="Knr4/Smi1-like_dom"/>
</dbReference>
<protein>
    <submittedName>
        <fullName evidence="2">SUKH superfamily protein</fullName>
    </submittedName>
</protein>
<dbReference type="Proteomes" id="UP000295444">
    <property type="component" value="Unassembled WGS sequence"/>
</dbReference>
<feature type="domain" description="Knr4/Smi1-like" evidence="1">
    <location>
        <begin position="37"/>
        <end position="161"/>
    </location>
</feature>
<reference evidence="2 3" key="1">
    <citation type="submission" date="2019-03" db="EMBL/GenBank/DDBJ databases">
        <title>Genomic Encyclopedia of Type Strains, Phase IV (KMG-IV): sequencing the most valuable type-strain genomes for metagenomic binning, comparative biology and taxonomic classification.</title>
        <authorList>
            <person name="Goeker M."/>
        </authorList>
    </citation>
    <scope>NUCLEOTIDE SEQUENCE [LARGE SCALE GENOMIC DNA]</scope>
    <source>
        <strain evidence="2 3">DSM 45361</strain>
    </source>
</reference>
<proteinExistence type="predicted"/>
<evidence type="ECO:0000313" key="2">
    <source>
        <dbReference type="EMBL" id="TDP96796.1"/>
    </source>
</evidence>
<dbReference type="AlphaFoldDB" id="A0A4R6SCL8"/>
<name>A0A4R6SCL8_LABRH</name>
<evidence type="ECO:0000313" key="3">
    <source>
        <dbReference type="Proteomes" id="UP000295444"/>
    </source>
</evidence>
<keyword evidence="3" id="KW-1185">Reference proteome</keyword>
<accession>A0A4R6SCL8</accession>
<dbReference type="InterPro" id="IPR037883">
    <property type="entry name" value="Knr4/Smi1-like_sf"/>
</dbReference>
<dbReference type="Pfam" id="PF09346">
    <property type="entry name" value="SMI1_KNR4"/>
    <property type="match status" value="1"/>
</dbReference>
<dbReference type="Gene3D" id="3.40.1580.10">
    <property type="entry name" value="SMI1/KNR4-like"/>
    <property type="match status" value="1"/>
</dbReference>
<dbReference type="RefSeq" id="WP_133852097.1">
    <property type="nucleotide sequence ID" value="NZ_SNXZ01000004.1"/>
</dbReference>
<dbReference type="EMBL" id="SNXZ01000004">
    <property type="protein sequence ID" value="TDP96796.1"/>
    <property type="molecule type" value="Genomic_DNA"/>
</dbReference>
<dbReference type="SMART" id="SM00860">
    <property type="entry name" value="SMI1_KNR4"/>
    <property type="match status" value="1"/>
</dbReference>
<comment type="caution">
    <text evidence="2">The sequence shown here is derived from an EMBL/GenBank/DDBJ whole genome shotgun (WGS) entry which is preliminary data.</text>
</comment>
<organism evidence="2 3">
    <name type="scientific">Labedaea rhizosphaerae</name>
    <dbReference type="NCBI Taxonomy" id="598644"/>
    <lineage>
        <taxon>Bacteria</taxon>
        <taxon>Bacillati</taxon>
        <taxon>Actinomycetota</taxon>
        <taxon>Actinomycetes</taxon>
        <taxon>Pseudonocardiales</taxon>
        <taxon>Pseudonocardiaceae</taxon>
        <taxon>Labedaea</taxon>
    </lineage>
</organism>
<dbReference type="SUPFAM" id="SSF160631">
    <property type="entry name" value="SMI1/KNR4-like"/>
    <property type="match status" value="1"/>
</dbReference>
<sequence length="177" mass="20380">MSLFDWRAEIVKGVIVHQRLAELDTAGLWSYHLPELAASEDEIEATESALGHRLDPQFREFLRYANGWRSFYQDVDIFGTRALLGEGAMGSVREMLAAVDPELFFEDVGLAIDDILPVAASDKQTDIFLMSTQESQERGVVIWFAGYTIDRFDSFNEFYLSMLDYNRRQIFKFEGRE</sequence>